<organism evidence="1 2">
    <name type="scientific">Dreissena polymorpha</name>
    <name type="common">Zebra mussel</name>
    <name type="synonym">Mytilus polymorpha</name>
    <dbReference type="NCBI Taxonomy" id="45954"/>
    <lineage>
        <taxon>Eukaryota</taxon>
        <taxon>Metazoa</taxon>
        <taxon>Spiralia</taxon>
        <taxon>Lophotrochozoa</taxon>
        <taxon>Mollusca</taxon>
        <taxon>Bivalvia</taxon>
        <taxon>Autobranchia</taxon>
        <taxon>Heteroconchia</taxon>
        <taxon>Euheterodonta</taxon>
        <taxon>Imparidentia</taxon>
        <taxon>Neoheterodontei</taxon>
        <taxon>Myida</taxon>
        <taxon>Dreissenoidea</taxon>
        <taxon>Dreissenidae</taxon>
        <taxon>Dreissena</taxon>
    </lineage>
</organism>
<comment type="caution">
    <text evidence="1">The sequence shown here is derived from an EMBL/GenBank/DDBJ whole genome shotgun (WGS) entry which is preliminary data.</text>
</comment>
<name>A0A9D4JSI9_DREPO</name>
<dbReference type="EMBL" id="JAIWYP010000005">
    <property type="protein sequence ID" value="KAH3819108.1"/>
    <property type="molecule type" value="Genomic_DNA"/>
</dbReference>
<reference evidence="1" key="2">
    <citation type="submission" date="2020-11" db="EMBL/GenBank/DDBJ databases">
        <authorList>
            <person name="McCartney M.A."/>
            <person name="Auch B."/>
            <person name="Kono T."/>
            <person name="Mallez S."/>
            <person name="Becker A."/>
            <person name="Gohl D.M."/>
            <person name="Silverstein K.A.T."/>
            <person name="Koren S."/>
            <person name="Bechman K.B."/>
            <person name="Herman A."/>
            <person name="Abrahante J.E."/>
            <person name="Garbe J."/>
        </authorList>
    </citation>
    <scope>NUCLEOTIDE SEQUENCE</scope>
    <source>
        <strain evidence="1">Duluth1</strain>
        <tissue evidence="1">Whole animal</tissue>
    </source>
</reference>
<dbReference type="AlphaFoldDB" id="A0A9D4JSI9"/>
<proteinExistence type="predicted"/>
<keyword evidence="2" id="KW-1185">Reference proteome</keyword>
<dbReference type="Proteomes" id="UP000828390">
    <property type="component" value="Unassembled WGS sequence"/>
</dbReference>
<evidence type="ECO:0000313" key="2">
    <source>
        <dbReference type="Proteomes" id="UP000828390"/>
    </source>
</evidence>
<accession>A0A9D4JSI9</accession>
<gene>
    <name evidence="1" type="ORF">DPMN_120841</name>
</gene>
<protein>
    <submittedName>
        <fullName evidence="1">Uncharacterized protein</fullName>
    </submittedName>
</protein>
<reference evidence="1" key="1">
    <citation type="journal article" date="2019" name="bioRxiv">
        <title>The Genome of the Zebra Mussel, Dreissena polymorpha: A Resource for Invasive Species Research.</title>
        <authorList>
            <person name="McCartney M.A."/>
            <person name="Auch B."/>
            <person name="Kono T."/>
            <person name="Mallez S."/>
            <person name="Zhang Y."/>
            <person name="Obille A."/>
            <person name="Becker A."/>
            <person name="Abrahante J.E."/>
            <person name="Garbe J."/>
            <person name="Badalamenti J.P."/>
            <person name="Herman A."/>
            <person name="Mangelson H."/>
            <person name="Liachko I."/>
            <person name="Sullivan S."/>
            <person name="Sone E.D."/>
            <person name="Koren S."/>
            <person name="Silverstein K.A.T."/>
            <person name="Beckman K.B."/>
            <person name="Gohl D.M."/>
        </authorList>
    </citation>
    <scope>NUCLEOTIDE SEQUENCE</scope>
    <source>
        <strain evidence="1">Duluth1</strain>
        <tissue evidence="1">Whole animal</tissue>
    </source>
</reference>
<evidence type="ECO:0000313" key="1">
    <source>
        <dbReference type="EMBL" id="KAH3819108.1"/>
    </source>
</evidence>
<sequence>MASLDATSRRSNPITVSRYVERTEYRRPGTLPLSPSKSWAVSLPKDRPVRPLRCHLHCSRPSSGDGVKTLSTDNYHIDWRSFHVLGVREVSGRGRARRGMTVLV</sequence>